<keyword evidence="2" id="KW-1003">Cell membrane</keyword>
<feature type="transmembrane region" description="Helical" evidence="7">
    <location>
        <begin position="382"/>
        <end position="402"/>
    </location>
</feature>
<dbReference type="InterPro" id="IPR003838">
    <property type="entry name" value="ABC3_permease_C"/>
</dbReference>
<gene>
    <name evidence="10" type="ORF">LLW17_11995</name>
</gene>
<accession>A0ABS8GU52</accession>
<keyword evidence="5 7" id="KW-0472">Membrane</keyword>
<evidence type="ECO:0000256" key="6">
    <source>
        <dbReference type="ARBA" id="ARBA00038076"/>
    </source>
</evidence>
<dbReference type="PANTHER" id="PTHR30572">
    <property type="entry name" value="MEMBRANE COMPONENT OF TRANSPORTER-RELATED"/>
    <property type="match status" value="1"/>
</dbReference>
<dbReference type="Pfam" id="PF02687">
    <property type="entry name" value="FtsX"/>
    <property type="match status" value="1"/>
</dbReference>
<evidence type="ECO:0000256" key="5">
    <source>
        <dbReference type="ARBA" id="ARBA00023136"/>
    </source>
</evidence>
<evidence type="ECO:0000259" key="9">
    <source>
        <dbReference type="Pfam" id="PF12704"/>
    </source>
</evidence>
<dbReference type="PANTHER" id="PTHR30572:SF4">
    <property type="entry name" value="ABC TRANSPORTER PERMEASE YTRF"/>
    <property type="match status" value="1"/>
</dbReference>
<feature type="transmembrane region" description="Helical" evidence="7">
    <location>
        <begin position="21"/>
        <end position="41"/>
    </location>
</feature>
<comment type="subcellular location">
    <subcellularLocation>
        <location evidence="1">Cell membrane</location>
        <topology evidence="1">Multi-pass membrane protein</topology>
    </subcellularLocation>
</comment>
<evidence type="ECO:0000256" key="2">
    <source>
        <dbReference type="ARBA" id="ARBA00022475"/>
    </source>
</evidence>
<proteinExistence type="inferred from homology"/>
<evidence type="ECO:0000256" key="4">
    <source>
        <dbReference type="ARBA" id="ARBA00022989"/>
    </source>
</evidence>
<dbReference type="Proteomes" id="UP001197770">
    <property type="component" value="Unassembled WGS sequence"/>
</dbReference>
<name>A0ABS8GU52_9FLAO</name>
<evidence type="ECO:0000259" key="8">
    <source>
        <dbReference type="Pfam" id="PF02687"/>
    </source>
</evidence>
<evidence type="ECO:0000256" key="3">
    <source>
        <dbReference type="ARBA" id="ARBA00022692"/>
    </source>
</evidence>
<feature type="domain" description="MacB-like periplasmic core" evidence="9">
    <location>
        <begin position="21"/>
        <end position="247"/>
    </location>
</feature>
<evidence type="ECO:0000313" key="11">
    <source>
        <dbReference type="Proteomes" id="UP001197770"/>
    </source>
</evidence>
<comment type="similarity">
    <text evidence="6">Belongs to the ABC-4 integral membrane protein family.</text>
</comment>
<reference evidence="10 11" key="1">
    <citation type="submission" date="2021-11" db="EMBL/GenBank/DDBJ databases">
        <title>Seasonal and diel survey of microbial diversity of the Tyrrhenian coast.</title>
        <authorList>
            <person name="Gattoni G."/>
            <person name="Corral P."/>
        </authorList>
    </citation>
    <scope>NUCLEOTIDE SEQUENCE [LARGE SCALE GENOMIC DNA]</scope>
    <source>
        <strain evidence="10 11">Mr9</strain>
    </source>
</reference>
<sequence>MFSKDSWDEIIEALSRNWFRTALTAFGVLWGIFILVILLAAGKGLENGVKKDFGNIATNSMFMWTQTISKPYKGLPKGRRFSYDLDDVAAIKQSMPELRFVSPRNQLGGFGGANNVVRGINTGAFNVYGDYPEYIEQQPMYITSGRFLNYGDIEARRKVAVIGEGVRNALYDKGEDFIGTYIKINGVNFMVVGTYAVVASNGDSEEEQKQIYVPFTAFSQAFNMGNDVGWMAITAKDGYSITQLKTKVFDIIKTRHSIHPEDDRAIGNFDLYEQYQKVDGLFIALKAVAYFVGILVLLSGIIGISNIMLIVVKERTKEIGIRRALGASPWSIRSQILTESVFLTLISGMAGISLGALVIYVLNKILDANGPVEMFSNPSVDLSTILIALFILISSGLLAGFIPAQNAIKVKPIDALRDE</sequence>
<keyword evidence="11" id="KW-1185">Reference proteome</keyword>
<feature type="transmembrane region" description="Helical" evidence="7">
    <location>
        <begin position="341"/>
        <end position="362"/>
    </location>
</feature>
<dbReference type="InterPro" id="IPR050250">
    <property type="entry name" value="Macrolide_Exporter_MacB"/>
</dbReference>
<feature type="transmembrane region" description="Helical" evidence="7">
    <location>
        <begin position="287"/>
        <end position="312"/>
    </location>
</feature>
<dbReference type="EMBL" id="JAJGMW010000015">
    <property type="protein sequence ID" value="MCC4213444.1"/>
    <property type="molecule type" value="Genomic_DNA"/>
</dbReference>
<dbReference type="Pfam" id="PF12704">
    <property type="entry name" value="MacB_PCD"/>
    <property type="match status" value="1"/>
</dbReference>
<dbReference type="RefSeq" id="WP_228230530.1">
    <property type="nucleotide sequence ID" value="NZ_JAJGMW010000015.1"/>
</dbReference>
<evidence type="ECO:0000256" key="7">
    <source>
        <dbReference type="SAM" id="Phobius"/>
    </source>
</evidence>
<keyword evidence="4 7" id="KW-1133">Transmembrane helix</keyword>
<evidence type="ECO:0000313" key="10">
    <source>
        <dbReference type="EMBL" id="MCC4213444.1"/>
    </source>
</evidence>
<comment type="caution">
    <text evidence="10">The sequence shown here is derived from an EMBL/GenBank/DDBJ whole genome shotgun (WGS) entry which is preliminary data.</text>
</comment>
<protein>
    <submittedName>
        <fullName evidence="10">ABC transporter permease</fullName>
    </submittedName>
</protein>
<dbReference type="InterPro" id="IPR025857">
    <property type="entry name" value="MacB_PCD"/>
</dbReference>
<feature type="domain" description="ABC3 transporter permease C-terminal" evidence="8">
    <location>
        <begin position="291"/>
        <end position="412"/>
    </location>
</feature>
<organism evidence="10 11">
    <name type="scientific">Leeuwenhoekiella parthenopeia</name>
    <dbReference type="NCBI Taxonomy" id="2890320"/>
    <lineage>
        <taxon>Bacteria</taxon>
        <taxon>Pseudomonadati</taxon>
        <taxon>Bacteroidota</taxon>
        <taxon>Flavobacteriia</taxon>
        <taxon>Flavobacteriales</taxon>
        <taxon>Flavobacteriaceae</taxon>
        <taxon>Leeuwenhoekiella</taxon>
    </lineage>
</organism>
<evidence type="ECO:0000256" key="1">
    <source>
        <dbReference type="ARBA" id="ARBA00004651"/>
    </source>
</evidence>
<keyword evidence="3 7" id="KW-0812">Transmembrane</keyword>